<protein>
    <submittedName>
        <fullName evidence="1">Uncharacterized protein</fullName>
    </submittedName>
</protein>
<dbReference type="GeneID" id="9618814"/>
<dbReference type="KEGG" id="vcn:VOLCADRAFT_90091"/>
<dbReference type="AlphaFoldDB" id="D8TTG3"/>
<dbReference type="EMBL" id="GL378336">
    <property type="protein sequence ID" value="EFJ49301.1"/>
    <property type="molecule type" value="Genomic_DNA"/>
</dbReference>
<name>D8TTG3_VOLCA</name>
<keyword evidence="2" id="KW-1185">Reference proteome</keyword>
<reference evidence="1 2" key="1">
    <citation type="journal article" date="2010" name="Science">
        <title>Genomic analysis of organismal complexity in the multicellular green alga Volvox carteri.</title>
        <authorList>
            <person name="Prochnik S.E."/>
            <person name="Umen J."/>
            <person name="Nedelcu A.M."/>
            <person name="Hallmann A."/>
            <person name="Miller S.M."/>
            <person name="Nishii I."/>
            <person name="Ferris P."/>
            <person name="Kuo A."/>
            <person name="Mitros T."/>
            <person name="Fritz-Laylin L.K."/>
            <person name="Hellsten U."/>
            <person name="Chapman J."/>
            <person name="Simakov O."/>
            <person name="Rensing S.A."/>
            <person name="Terry A."/>
            <person name="Pangilinan J."/>
            <person name="Kapitonov V."/>
            <person name="Jurka J."/>
            <person name="Salamov A."/>
            <person name="Shapiro H."/>
            <person name="Schmutz J."/>
            <person name="Grimwood J."/>
            <person name="Lindquist E."/>
            <person name="Lucas S."/>
            <person name="Grigoriev I.V."/>
            <person name="Schmitt R."/>
            <person name="Kirk D."/>
            <person name="Rokhsar D.S."/>
        </authorList>
    </citation>
    <scope>NUCLEOTIDE SEQUENCE [LARGE SCALE GENOMIC DNA]</scope>
    <source>
        <strain evidence="2">f. Nagariensis / Eve</strain>
    </source>
</reference>
<sequence>MTCLNMDVCQAARVLKSLLQAFSISNKGHKQKFWLGMDNLNFLDSPFRPHSNPNATRNMCSETNTASFVHFSVSLLQACHPYSPSLVPDQIFEPNMACIDGGNWDVWVPEAPSPPLHALRMHGTCTCSPPKVPPMPPLTPALPLPLPPPLLLLGLNIACSSHLCHHCFCRGDLHHSHQDPTWQGYAAATTSFHCHHGPARLLYSGASWKEGQRCSSGVCMLLPLKRLMSRRRIPCRHNATPTAGMRFCNRKPRPGAAAAATLAAHKSVPTTRAPIQSSTGPVAKCALRVVIHDTLAVHVQECLLKVFTKRGCRNGNWTVNAILFPRDNSIFRWFRVVSVFTVNRIKILDLIGRVIINVNRLLLRIGSYPATFAGRLGGWAFRSCFVPTRRLFYPICFGNALLNGGE</sequence>
<evidence type="ECO:0000313" key="1">
    <source>
        <dbReference type="EMBL" id="EFJ49301.1"/>
    </source>
</evidence>
<gene>
    <name evidence="1" type="ORF">VOLCADRAFT_90091</name>
</gene>
<organism evidence="2">
    <name type="scientific">Volvox carteri f. nagariensis</name>
    <dbReference type="NCBI Taxonomy" id="3068"/>
    <lineage>
        <taxon>Eukaryota</taxon>
        <taxon>Viridiplantae</taxon>
        <taxon>Chlorophyta</taxon>
        <taxon>core chlorophytes</taxon>
        <taxon>Chlorophyceae</taxon>
        <taxon>CS clade</taxon>
        <taxon>Chlamydomonadales</taxon>
        <taxon>Volvocaceae</taxon>
        <taxon>Volvox</taxon>
    </lineage>
</organism>
<dbReference type="Proteomes" id="UP000001058">
    <property type="component" value="Unassembled WGS sequence"/>
</dbReference>
<proteinExistence type="predicted"/>
<accession>D8TTG3</accession>
<evidence type="ECO:0000313" key="2">
    <source>
        <dbReference type="Proteomes" id="UP000001058"/>
    </source>
</evidence>
<dbReference type="InParanoid" id="D8TTG3"/>
<dbReference type="RefSeq" id="XP_002949749.1">
    <property type="nucleotide sequence ID" value="XM_002949703.1"/>
</dbReference>